<feature type="transmembrane region" description="Helical" evidence="1">
    <location>
        <begin position="190"/>
        <end position="215"/>
    </location>
</feature>
<evidence type="ECO:0000313" key="2">
    <source>
        <dbReference type="EMBL" id="KUP98050.1"/>
    </source>
</evidence>
<feature type="transmembrane region" description="Helical" evidence="1">
    <location>
        <begin position="231"/>
        <end position="252"/>
    </location>
</feature>
<dbReference type="EMBL" id="LGEM01000016">
    <property type="protein sequence ID" value="KUP98050.1"/>
    <property type="molecule type" value="Genomic_DNA"/>
</dbReference>
<keyword evidence="1" id="KW-0812">Transmembrane</keyword>
<evidence type="ECO:0000256" key="1">
    <source>
        <dbReference type="SAM" id="Phobius"/>
    </source>
</evidence>
<dbReference type="RefSeq" id="WP_068756609.1">
    <property type="nucleotide sequence ID" value="NZ_KQ950182.1"/>
</dbReference>
<feature type="transmembrane region" description="Helical" evidence="1">
    <location>
        <begin position="150"/>
        <end position="170"/>
    </location>
</feature>
<feature type="transmembrane region" description="Helical" evidence="1">
    <location>
        <begin position="88"/>
        <end position="113"/>
    </location>
</feature>
<dbReference type="PANTHER" id="PTHR31272">
    <property type="entry name" value="CYTOCHROME C-TYPE BIOGENESIS PROTEIN HI_1454-RELATED"/>
    <property type="match status" value="1"/>
</dbReference>
<feature type="transmembrane region" description="Helical" evidence="1">
    <location>
        <begin position="30"/>
        <end position="52"/>
    </location>
</feature>
<keyword evidence="3" id="KW-1185">Reference proteome</keyword>
<proteinExistence type="predicted"/>
<keyword evidence="1" id="KW-0472">Membrane</keyword>
<dbReference type="InterPro" id="IPR051790">
    <property type="entry name" value="Cytochrome_c-biogenesis_DsbD"/>
</dbReference>
<gene>
    <name evidence="2" type="ORF">AC529_03610</name>
</gene>
<dbReference type="PANTHER" id="PTHR31272:SF4">
    <property type="entry name" value="CYTOCHROME C-TYPE BIOGENESIS PROTEIN HI_1454-RELATED"/>
    <property type="match status" value="1"/>
</dbReference>
<dbReference type="Proteomes" id="UP000074382">
    <property type="component" value="Unassembled WGS sequence"/>
</dbReference>
<protein>
    <submittedName>
        <fullName evidence="2">Cytochrome C biogenesis protein ResC</fullName>
    </submittedName>
</protein>
<comment type="caution">
    <text evidence="2">The sequence shown here is derived from an EMBL/GenBank/DDBJ whole genome shotgun (WGS) entry which is preliminary data.</text>
</comment>
<name>A0A147KL47_THECS</name>
<dbReference type="STRING" id="665004.AC529_03610"/>
<dbReference type="PATRIC" id="fig|665004.4.peg.2658"/>
<accession>A0A147KL47</accession>
<evidence type="ECO:0000313" key="3">
    <source>
        <dbReference type="Proteomes" id="UP000074382"/>
    </source>
</evidence>
<organism evidence="2 3">
    <name type="scientific">Thermobifida cellulosilytica TB100</name>
    <dbReference type="NCBI Taxonomy" id="665004"/>
    <lineage>
        <taxon>Bacteria</taxon>
        <taxon>Bacillati</taxon>
        <taxon>Actinomycetota</taxon>
        <taxon>Actinomycetes</taxon>
        <taxon>Streptosporangiales</taxon>
        <taxon>Nocardiopsidaceae</taxon>
        <taxon>Thermobifida</taxon>
    </lineage>
</organism>
<reference evidence="3" key="1">
    <citation type="journal article" date="2017" name="Acta Aliment.">
        <title>Plant polysaccharide degrading enzyme system of Thermpbifida cellulosilytica TB100 revealed by de novo genome project data.</title>
        <authorList>
            <person name="Toth A."/>
            <person name="Baka E."/>
            <person name="Luzics S."/>
            <person name="Bata-Vidacs I."/>
            <person name="Nagy I."/>
            <person name="Balint B."/>
            <person name="Herceg R."/>
            <person name="Olasz F."/>
            <person name="Wilk T."/>
            <person name="Nagy T."/>
            <person name="Kriszt B."/>
            <person name="Nagy I."/>
            <person name="Kukolya J."/>
        </authorList>
    </citation>
    <scope>NUCLEOTIDE SEQUENCE [LARGE SCALE GENOMIC DNA]</scope>
    <source>
        <strain evidence="3">TB100</strain>
    </source>
</reference>
<keyword evidence="1" id="KW-1133">Transmembrane helix</keyword>
<dbReference type="AlphaFoldDB" id="A0A147KL47"/>
<feature type="transmembrane region" description="Helical" evidence="1">
    <location>
        <begin position="119"/>
        <end position="138"/>
    </location>
</feature>
<dbReference type="OrthoDB" id="9803065at2"/>
<sequence>MIAETVLSGSLLLAVPLAAAAGLVSFLSPCVLPLVPGYLSYVTGLTGADIAAHSRGEVREDAGDGTVRTVTVDDLMVSRRWTMLAGSLLFIAGFSAVFVSVGVFVGGVGGLLLDHSETITRVLGALTVVLGLAFMGLLPGFNREFRIHRLPGAGLAGAPLLGVLFGLGWTPCIGPTLAAVQSLAFMEGSVGRGALLSLSYCLGLGLPFVLAALLYRRALGAFAWVKRHYRLVTAAGGAMLVVVGLLLVTGLWTGVTAVMQGWTANFTTVI</sequence>